<dbReference type="EMBL" id="CP059399">
    <property type="protein sequence ID" value="QLY32428.1"/>
    <property type="molecule type" value="Genomic_DNA"/>
</dbReference>
<dbReference type="GO" id="GO:0003677">
    <property type="term" value="F:DNA binding"/>
    <property type="evidence" value="ECO:0007669"/>
    <property type="project" value="InterPro"/>
</dbReference>
<dbReference type="GO" id="GO:0006355">
    <property type="term" value="P:regulation of DNA-templated transcription"/>
    <property type="evidence" value="ECO:0007669"/>
    <property type="project" value="InterPro"/>
</dbReference>
<dbReference type="Pfam" id="PF09339">
    <property type="entry name" value="HTH_IclR"/>
    <property type="match status" value="1"/>
</dbReference>
<gene>
    <name evidence="2" type="ORF">H0264_09325</name>
</gene>
<evidence type="ECO:0000313" key="2">
    <source>
        <dbReference type="EMBL" id="QLY32428.1"/>
    </source>
</evidence>
<feature type="domain" description="HTH iclR-type" evidence="1">
    <location>
        <begin position="19"/>
        <end position="51"/>
    </location>
</feature>
<dbReference type="Gene3D" id="1.10.10.10">
    <property type="entry name" value="Winged helix-like DNA-binding domain superfamily/Winged helix DNA-binding domain"/>
    <property type="match status" value="1"/>
</dbReference>
<evidence type="ECO:0000259" key="1">
    <source>
        <dbReference type="Pfam" id="PF09339"/>
    </source>
</evidence>
<dbReference type="InterPro" id="IPR005471">
    <property type="entry name" value="Tscrpt_reg_IclR_N"/>
</dbReference>
<dbReference type="RefSeq" id="WP_181583594.1">
    <property type="nucleotide sequence ID" value="NZ_CP059399.1"/>
</dbReference>
<reference evidence="2 3" key="1">
    <citation type="submission" date="2020-07" db="EMBL/GenBank/DDBJ databases">
        <authorList>
            <person name="Zhuang K."/>
            <person name="Ran Y."/>
        </authorList>
    </citation>
    <scope>NUCLEOTIDE SEQUENCE [LARGE SCALE GENOMIC DNA]</scope>
    <source>
        <strain evidence="2 3">WCH-YHL-001</strain>
    </source>
</reference>
<organism evidence="2 3">
    <name type="scientific">Nocardia huaxiensis</name>
    <dbReference type="NCBI Taxonomy" id="2755382"/>
    <lineage>
        <taxon>Bacteria</taxon>
        <taxon>Bacillati</taxon>
        <taxon>Actinomycetota</taxon>
        <taxon>Actinomycetes</taxon>
        <taxon>Mycobacteriales</taxon>
        <taxon>Nocardiaceae</taxon>
        <taxon>Nocardia</taxon>
    </lineage>
</organism>
<sequence>MAFTEPEVKVLGALSILDSVQALTVRQICHTTGLPETSIHRALLRLSRTGLAMSTLQGPARWRCTDRGRLAMTRPVYRAYARTRP</sequence>
<dbReference type="SUPFAM" id="SSF46785">
    <property type="entry name" value="Winged helix' DNA-binding domain"/>
    <property type="match status" value="1"/>
</dbReference>
<dbReference type="InterPro" id="IPR036390">
    <property type="entry name" value="WH_DNA-bd_sf"/>
</dbReference>
<keyword evidence="3" id="KW-1185">Reference proteome</keyword>
<evidence type="ECO:0000313" key="3">
    <source>
        <dbReference type="Proteomes" id="UP000515512"/>
    </source>
</evidence>
<dbReference type="AlphaFoldDB" id="A0A7D6ZCW1"/>
<accession>A0A7D6ZCW1</accession>
<dbReference type="KEGG" id="nhu:H0264_09325"/>
<name>A0A7D6ZCW1_9NOCA</name>
<protein>
    <submittedName>
        <fullName evidence="2">Helix-turn-helix domain-containing protein</fullName>
    </submittedName>
</protein>
<proteinExistence type="predicted"/>
<dbReference type="Proteomes" id="UP000515512">
    <property type="component" value="Chromosome"/>
</dbReference>
<dbReference type="InterPro" id="IPR036388">
    <property type="entry name" value="WH-like_DNA-bd_sf"/>
</dbReference>